<organism evidence="5">
    <name type="scientific">freshwater metagenome</name>
    <dbReference type="NCBI Taxonomy" id="449393"/>
    <lineage>
        <taxon>unclassified sequences</taxon>
        <taxon>metagenomes</taxon>
        <taxon>ecological metagenomes</taxon>
    </lineage>
</organism>
<dbReference type="GO" id="GO:0008703">
    <property type="term" value="F:5-amino-6-(5-phosphoribosylamino)uracil reductase activity"/>
    <property type="evidence" value="ECO:0007669"/>
    <property type="project" value="InterPro"/>
</dbReference>
<dbReference type="InterPro" id="IPR050765">
    <property type="entry name" value="Riboflavin_Biosynth_HTPR"/>
</dbReference>
<comment type="pathway">
    <text evidence="1">Cofactor biosynthesis; riboflavin biosynthesis.</text>
</comment>
<dbReference type="AlphaFoldDB" id="A0A6J6ESL4"/>
<name>A0A6J6ESL4_9ZZZZ</name>
<proteinExistence type="predicted"/>
<dbReference type="Pfam" id="PF01872">
    <property type="entry name" value="RibD_C"/>
    <property type="match status" value="1"/>
</dbReference>
<evidence type="ECO:0000313" key="5">
    <source>
        <dbReference type="EMBL" id="CAB4577874.1"/>
    </source>
</evidence>
<evidence type="ECO:0000256" key="1">
    <source>
        <dbReference type="ARBA" id="ARBA00005104"/>
    </source>
</evidence>
<keyword evidence="2" id="KW-0521">NADP</keyword>
<gene>
    <name evidence="5" type="ORF">UFOPK1722_00795</name>
</gene>
<dbReference type="Gene3D" id="3.40.430.10">
    <property type="entry name" value="Dihydrofolate Reductase, subunit A"/>
    <property type="match status" value="2"/>
</dbReference>
<dbReference type="SUPFAM" id="SSF53597">
    <property type="entry name" value="Dihydrofolate reductase-like"/>
    <property type="match status" value="1"/>
</dbReference>
<dbReference type="PANTHER" id="PTHR38011">
    <property type="entry name" value="DIHYDROFOLATE REDUCTASE FAMILY PROTEIN (AFU_ORTHOLOGUE AFUA_8G06820)"/>
    <property type="match status" value="1"/>
</dbReference>
<dbReference type="InterPro" id="IPR002734">
    <property type="entry name" value="RibDG_C"/>
</dbReference>
<keyword evidence="3" id="KW-0560">Oxidoreductase</keyword>
<dbReference type="InterPro" id="IPR024072">
    <property type="entry name" value="DHFR-like_dom_sf"/>
</dbReference>
<feature type="domain" description="Bacterial bifunctional deaminase-reductase C-terminal" evidence="4">
    <location>
        <begin position="33"/>
        <end position="192"/>
    </location>
</feature>
<dbReference type="PANTHER" id="PTHR38011:SF7">
    <property type="entry name" value="2,5-DIAMINO-6-RIBOSYLAMINO-4(3H)-PYRIMIDINONE 5'-PHOSPHATE REDUCTASE"/>
    <property type="match status" value="1"/>
</dbReference>
<dbReference type="GO" id="GO:0009231">
    <property type="term" value="P:riboflavin biosynthetic process"/>
    <property type="evidence" value="ECO:0007669"/>
    <property type="project" value="InterPro"/>
</dbReference>
<reference evidence="5" key="1">
    <citation type="submission" date="2020-05" db="EMBL/GenBank/DDBJ databases">
        <authorList>
            <person name="Chiriac C."/>
            <person name="Salcher M."/>
            <person name="Ghai R."/>
            <person name="Kavagutti S V."/>
        </authorList>
    </citation>
    <scope>NUCLEOTIDE SEQUENCE</scope>
</reference>
<evidence type="ECO:0000256" key="3">
    <source>
        <dbReference type="ARBA" id="ARBA00023002"/>
    </source>
</evidence>
<evidence type="ECO:0000259" key="4">
    <source>
        <dbReference type="Pfam" id="PF01872"/>
    </source>
</evidence>
<evidence type="ECO:0000256" key="2">
    <source>
        <dbReference type="ARBA" id="ARBA00022857"/>
    </source>
</evidence>
<sequence>MHLIHSTSGDVPGDVPVEVAYDLSDRPRPADRPWIVMSMISTADGAVSLEGNSALLGGPTDREIFLHLHRSGDSVLVGAETVRQDGYNPLPSHQVLVVVSESGDLGRNSAALTATGNTRVVSGDVREIVRDLPGRVCVLEGGPNLNAQMLAADLVDEICLTIAPRFVSGTSQRIATGALALREPWRLAHIGTDDGFVFLRYLRTSSGD</sequence>
<dbReference type="EMBL" id="CAEZTS010000056">
    <property type="protein sequence ID" value="CAB4577874.1"/>
    <property type="molecule type" value="Genomic_DNA"/>
</dbReference>
<protein>
    <submittedName>
        <fullName evidence="5">Unannotated protein</fullName>
    </submittedName>
</protein>
<accession>A0A6J6ESL4</accession>